<dbReference type="Proteomes" id="UP000735302">
    <property type="component" value="Unassembled WGS sequence"/>
</dbReference>
<dbReference type="AlphaFoldDB" id="A0AAV4ASU1"/>
<evidence type="ECO:0000313" key="2">
    <source>
        <dbReference type="Proteomes" id="UP000735302"/>
    </source>
</evidence>
<sequence length="82" mass="9592">MWFIRRKMRISLTEKKSNELVMKEANLVRSLIKTIRQRQPENSFEWRNMSLIANVCSTVPEKIADNNDDDAITTPIVISSLR</sequence>
<accession>A0AAV4ASU1</accession>
<keyword evidence="2" id="KW-1185">Reference proteome</keyword>
<comment type="caution">
    <text evidence="1">The sequence shown here is derived from an EMBL/GenBank/DDBJ whole genome shotgun (WGS) entry which is preliminary data.</text>
</comment>
<gene>
    <name evidence="1" type="ORF">PoB_003646500</name>
</gene>
<evidence type="ECO:0000313" key="1">
    <source>
        <dbReference type="EMBL" id="GFO09960.1"/>
    </source>
</evidence>
<proteinExistence type="predicted"/>
<reference evidence="1 2" key="1">
    <citation type="journal article" date="2021" name="Elife">
        <title>Chloroplast acquisition without the gene transfer in kleptoplastic sea slugs, Plakobranchus ocellatus.</title>
        <authorList>
            <person name="Maeda T."/>
            <person name="Takahashi S."/>
            <person name="Yoshida T."/>
            <person name="Shimamura S."/>
            <person name="Takaki Y."/>
            <person name="Nagai Y."/>
            <person name="Toyoda A."/>
            <person name="Suzuki Y."/>
            <person name="Arimoto A."/>
            <person name="Ishii H."/>
            <person name="Satoh N."/>
            <person name="Nishiyama T."/>
            <person name="Hasebe M."/>
            <person name="Maruyama T."/>
            <person name="Minagawa J."/>
            <person name="Obokata J."/>
            <person name="Shigenobu S."/>
        </authorList>
    </citation>
    <scope>NUCLEOTIDE SEQUENCE [LARGE SCALE GENOMIC DNA]</scope>
</reference>
<dbReference type="EMBL" id="BLXT01004129">
    <property type="protein sequence ID" value="GFO09960.1"/>
    <property type="molecule type" value="Genomic_DNA"/>
</dbReference>
<protein>
    <submittedName>
        <fullName evidence="1">Uncharacterized protein</fullName>
    </submittedName>
</protein>
<name>A0AAV4ASU1_9GAST</name>
<organism evidence="1 2">
    <name type="scientific">Plakobranchus ocellatus</name>
    <dbReference type="NCBI Taxonomy" id="259542"/>
    <lineage>
        <taxon>Eukaryota</taxon>
        <taxon>Metazoa</taxon>
        <taxon>Spiralia</taxon>
        <taxon>Lophotrochozoa</taxon>
        <taxon>Mollusca</taxon>
        <taxon>Gastropoda</taxon>
        <taxon>Heterobranchia</taxon>
        <taxon>Euthyneura</taxon>
        <taxon>Panpulmonata</taxon>
        <taxon>Sacoglossa</taxon>
        <taxon>Placobranchoidea</taxon>
        <taxon>Plakobranchidae</taxon>
        <taxon>Plakobranchus</taxon>
    </lineage>
</organism>